<organism evidence="2">
    <name type="scientific">Vitis vinifera</name>
    <name type="common">Grape</name>
    <dbReference type="NCBI Taxonomy" id="29760"/>
    <lineage>
        <taxon>Eukaryota</taxon>
        <taxon>Viridiplantae</taxon>
        <taxon>Streptophyta</taxon>
        <taxon>Embryophyta</taxon>
        <taxon>Tracheophyta</taxon>
        <taxon>Spermatophyta</taxon>
        <taxon>Magnoliopsida</taxon>
        <taxon>eudicotyledons</taxon>
        <taxon>Gunneridae</taxon>
        <taxon>Pentapetalae</taxon>
        <taxon>rosids</taxon>
        <taxon>Vitales</taxon>
        <taxon>Vitaceae</taxon>
        <taxon>Viteae</taxon>
        <taxon>Vitis</taxon>
    </lineage>
</organism>
<accession>A5ANW0</accession>
<dbReference type="Pfam" id="PF00665">
    <property type="entry name" value="rve"/>
    <property type="match status" value="1"/>
</dbReference>
<feature type="domain" description="Integrase catalytic" evidence="1">
    <location>
        <begin position="1"/>
        <end position="115"/>
    </location>
</feature>
<gene>
    <name evidence="2" type="ORF">VITISV_019781</name>
</gene>
<dbReference type="InterPro" id="IPR039537">
    <property type="entry name" value="Retrotran_Ty1/copia-like"/>
</dbReference>
<dbReference type="GO" id="GO:0015074">
    <property type="term" value="P:DNA integration"/>
    <property type="evidence" value="ECO:0007669"/>
    <property type="project" value="InterPro"/>
</dbReference>
<dbReference type="EMBL" id="AM431020">
    <property type="protein sequence ID" value="CAN75873.1"/>
    <property type="molecule type" value="Genomic_DNA"/>
</dbReference>
<dbReference type="PANTHER" id="PTHR42648:SF27">
    <property type="entry name" value="RNA-DIRECTED DNA POLYMERASE"/>
    <property type="match status" value="1"/>
</dbReference>
<name>A5ANW0_VITVI</name>
<proteinExistence type="predicted"/>
<dbReference type="GO" id="GO:0003676">
    <property type="term" value="F:nucleic acid binding"/>
    <property type="evidence" value="ECO:0007669"/>
    <property type="project" value="InterPro"/>
</dbReference>
<dbReference type="Gene3D" id="3.30.420.10">
    <property type="entry name" value="Ribonuclease H-like superfamily/Ribonuclease H"/>
    <property type="match status" value="1"/>
</dbReference>
<dbReference type="InterPro" id="IPR036397">
    <property type="entry name" value="RNaseH_sf"/>
</dbReference>
<evidence type="ECO:0000313" key="2">
    <source>
        <dbReference type="EMBL" id="CAN75873.1"/>
    </source>
</evidence>
<dbReference type="SUPFAM" id="SSF53098">
    <property type="entry name" value="Ribonuclease H-like"/>
    <property type="match status" value="1"/>
</dbReference>
<protein>
    <recommendedName>
        <fullName evidence="1">Integrase catalytic domain-containing protein</fullName>
    </recommendedName>
</protein>
<dbReference type="AlphaFoldDB" id="A5ANW0"/>
<evidence type="ECO:0000259" key="1">
    <source>
        <dbReference type="PROSITE" id="PS50994"/>
    </source>
</evidence>
<reference evidence="2" key="1">
    <citation type="journal article" date="2007" name="PLoS ONE">
        <title>The first genome sequence of an elite grapevine cultivar (Pinot noir Vitis vinifera L.): coping with a highly heterozygous genome.</title>
        <authorList>
            <person name="Velasco R."/>
            <person name="Zharkikh A."/>
            <person name="Troggio M."/>
            <person name="Cartwright D.A."/>
            <person name="Cestaro A."/>
            <person name="Pruss D."/>
            <person name="Pindo M."/>
            <person name="FitzGerald L.M."/>
            <person name="Vezzulli S."/>
            <person name="Reid J."/>
            <person name="Malacarne G."/>
            <person name="Iliev D."/>
            <person name="Coppola G."/>
            <person name="Wardell B."/>
            <person name="Micheletti D."/>
            <person name="Macalma T."/>
            <person name="Facci M."/>
            <person name="Mitchell J.T."/>
            <person name="Perazzolli M."/>
            <person name="Eldredge G."/>
            <person name="Gatto P."/>
            <person name="Oyzerski R."/>
            <person name="Moretto M."/>
            <person name="Gutin N."/>
            <person name="Stefanini M."/>
            <person name="Chen Y."/>
            <person name="Segala C."/>
            <person name="Davenport C."/>
            <person name="Dematte L."/>
            <person name="Mraz A."/>
            <person name="Battilana J."/>
            <person name="Stormo K."/>
            <person name="Costa F."/>
            <person name="Tao Q."/>
            <person name="Si-Ammour A."/>
            <person name="Harkins T."/>
            <person name="Lackey A."/>
            <person name="Perbost C."/>
            <person name="Taillon B."/>
            <person name="Stella A."/>
            <person name="Solovyev V."/>
            <person name="Fawcett J.A."/>
            <person name="Sterck L."/>
            <person name="Vandepoele K."/>
            <person name="Grando S.M."/>
            <person name="Toppo S."/>
            <person name="Moser C."/>
            <person name="Lanchbury J."/>
            <person name="Bogden R."/>
            <person name="Skolnick M."/>
            <person name="Sgaramella V."/>
            <person name="Bhatnagar S.K."/>
            <person name="Fontana P."/>
            <person name="Gutin A."/>
            <person name="Van de Peer Y."/>
            <person name="Salamini F."/>
            <person name="Viola R."/>
        </authorList>
    </citation>
    <scope>NUCLEOTIDE SEQUENCE</scope>
</reference>
<dbReference type="PROSITE" id="PS50994">
    <property type="entry name" value="INTEGRASE"/>
    <property type="match status" value="1"/>
</dbReference>
<dbReference type="InterPro" id="IPR012337">
    <property type="entry name" value="RNaseH-like_sf"/>
</dbReference>
<dbReference type="PANTHER" id="PTHR42648">
    <property type="entry name" value="TRANSPOSASE, PUTATIVE-RELATED"/>
    <property type="match status" value="1"/>
</dbReference>
<sequence length="115" mass="13520">MTKRPFTTKGYRTKECLELVHTDMCGLFNVHAGGGYEYFIMFTDDYSRFGYVYLKHRKFDALDTFIEFKKESENQLDKDIKALRFDQSGEYMSTQFDSFLKEHGIISQLSAPRTP</sequence>
<dbReference type="InterPro" id="IPR001584">
    <property type="entry name" value="Integrase_cat-core"/>
</dbReference>